<organism evidence="2 3">
    <name type="scientific">Piscinibacter gummiphilus</name>
    <dbReference type="NCBI Taxonomy" id="946333"/>
    <lineage>
        <taxon>Bacteria</taxon>
        <taxon>Pseudomonadati</taxon>
        <taxon>Pseudomonadota</taxon>
        <taxon>Betaproteobacteria</taxon>
        <taxon>Burkholderiales</taxon>
        <taxon>Sphaerotilaceae</taxon>
        <taxon>Piscinibacter</taxon>
    </lineage>
</organism>
<dbReference type="Pfam" id="PF03401">
    <property type="entry name" value="TctC"/>
    <property type="match status" value="1"/>
</dbReference>
<dbReference type="Gene3D" id="3.40.190.150">
    <property type="entry name" value="Bordetella uptake gene, domain 1"/>
    <property type="match status" value="1"/>
</dbReference>
<comment type="similarity">
    <text evidence="1">Belongs to the UPF0065 (bug) family.</text>
</comment>
<dbReference type="PANTHER" id="PTHR42928:SF5">
    <property type="entry name" value="BLR1237 PROTEIN"/>
    <property type="match status" value="1"/>
</dbReference>
<dbReference type="RefSeq" id="WP_085749265.1">
    <property type="nucleotide sequence ID" value="NZ_BSPR01000002.1"/>
</dbReference>
<dbReference type="SUPFAM" id="SSF53850">
    <property type="entry name" value="Periplasmic binding protein-like II"/>
    <property type="match status" value="1"/>
</dbReference>
<sequence>MFPRLPRRPLLAAALALALPGLAAAQFPSRAITLVVPFAPGGIADVTARAVAEVMAKNLGQPIVVDNRPSAGSIVATQAVIGSKPDGHTLLLISNGHAVSAGLFKKLPYDTVKDLAPVSTLGFFDLALVVDHGSRYTSVAQLMQQAKASPGQIKLGTIAVGSTQHLAAKLFETDSGAEFLIVPYKTSPAVLMAVRSGEVDVALEITGPVIPQLSGGGLKALAVTSSQRNPALPDIPTLQQSGIANYNVSSWNAIAAPAGTPPAVIERLNRAIREAIASPALVEKLQKMGMRLQAGSPEQASALLAGDIKRWTDVIRKAKIEVE</sequence>
<dbReference type="OrthoDB" id="8678477at2"/>
<keyword evidence="2" id="KW-0675">Receptor</keyword>
<name>A0A1W6L4C8_9BURK</name>
<dbReference type="InterPro" id="IPR005064">
    <property type="entry name" value="BUG"/>
</dbReference>
<gene>
    <name evidence="2" type="ORF">A4W93_03345</name>
</gene>
<keyword evidence="3" id="KW-1185">Reference proteome</keyword>
<dbReference type="CDD" id="cd13578">
    <property type="entry name" value="PBP2_Bug27"/>
    <property type="match status" value="1"/>
</dbReference>
<proteinExistence type="inferred from homology"/>
<dbReference type="KEGG" id="rgu:A4W93_03345"/>
<reference evidence="2 3" key="1">
    <citation type="submission" date="2016-04" db="EMBL/GenBank/DDBJ databases">
        <title>Complete genome sequence of natural rubber-degrading, novel Gram-negative bacterium, Rhizobacter gummiphilus strain NS21.</title>
        <authorList>
            <person name="Tabata M."/>
            <person name="Kasai D."/>
            <person name="Fukuda M."/>
        </authorList>
    </citation>
    <scope>NUCLEOTIDE SEQUENCE [LARGE SCALE GENOMIC DNA]</scope>
    <source>
        <strain evidence="2 3">NS21</strain>
    </source>
</reference>
<protein>
    <submittedName>
        <fullName evidence="2">Tripartite tricarboxylate transporter receptor protein</fullName>
    </submittedName>
</protein>
<evidence type="ECO:0000313" key="2">
    <source>
        <dbReference type="EMBL" id="ARN19030.1"/>
    </source>
</evidence>
<dbReference type="STRING" id="946333.A4W93_03345"/>
<dbReference type="AlphaFoldDB" id="A0A1W6L4C8"/>
<accession>A0A1W6L4C8</accession>
<evidence type="ECO:0000313" key="3">
    <source>
        <dbReference type="Proteomes" id="UP000193427"/>
    </source>
</evidence>
<dbReference type="PIRSF" id="PIRSF017082">
    <property type="entry name" value="YflP"/>
    <property type="match status" value="1"/>
</dbReference>
<dbReference type="EMBL" id="CP015118">
    <property type="protein sequence ID" value="ARN19030.1"/>
    <property type="molecule type" value="Genomic_DNA"/>
</dbReference>
<dbReference type="InterPro" id="IPR042100">
    <property type="entry name" value="Bug_dom1"/>
</dbReference>
<dbReference type="PANTHER" id="PTHR42928">
    <property type="entry name" value="TRICARBOXYLATE-BINDING PROTEIN"/>
    <property type="match status" value="1"/>
</dbReference>
<evidence type="ECO:0000256" key="1">
    <source>
        <dbReference type="ARBA" id="ARBA00006987"/>
    </source>
</evidence>
<dbReference type="Gene3D" id="3.40.190.10">
    <property type="entry name" value="Periplasmic binding protein-like II"/>
    <property type="match status" value="1"/>
</dbReference>
<dbReference type="Proteomes" id="UP000193427">
    <property type="component" value="Chromosome"/>
</dbReference>